<evidence type="ECO:0000256" key="3">
    <source>
        <dbReference type="ARBA" id="ARBA00012305"/>
    </source>
</evidence>
<dbReference type="InterPro" id="IPR018129">
    <property type="entry name" value="PEP_COase_Lys_AS"/>
</dbReference>
<evidence type="ECO:0000256" key="2">
    <source>
        <dbReference type="ARBA" id="ARBA00008346"/>
    </source>
</evidence>
<comment type="similarity">
    <text evidence="2">Belongs to the PEPCase type 1 family.</text>
</comment>
<name>E1ZPP9_CHLVA</name>
<dbReference type="RefSeq" id="XP_005844287.1">
    <property type="nucleotide sequence ID" value="XM_005844225.1"/>
</dbReference>
<feature type="active site" evidence="8">
    <location>
        <position position="163"/>
    </location>
</feature>
<dbReference type="InterPro" id="IPR022805">
    <property type="entry name" value="PEP_COase_bac/pln-type"/>
</dbReference>
<dbReference type="PROSITE" id="PS00781">
    <property type="entry name" value="PEPCASE_1"/>
    <property type="match status" value="1"/>
</dbReference>
<dbReference type="PANTHER" id="PTHR30523">
    <property type="entry name" value="PHOSPHOENOLPYRUVATE CARBOXYLASE"/>
    <property type="match status" value="1"/>
</dbReference>
<dbReference type="GO" id="GO:0006099">
    <property type="term" value="P:tricarboxylic acid cycle"/>
    <property type="evidence" value="ECO:0007669"/>
    <property type="project" value="InterPro"/>
</dbReference>
<evidence type="ECO:0000256" key="8">
    <source>
        <dbReference type="PROSITE-ProRule" id="PRU10111"/>
    </source>
</evidence>
<dbReference type="EMBL" id="GL433858">
    <property type="protein sequence ID" value="EFN52185.1"/>
    <property type="molecule type" value="Genomic_DNA"/>
</dbReference>
<dbReference type="InterPro" id="IPR015813">
    <property type="entry name" value="Pyrv/PenolPyrv_kinase-like_dom"/>
</dbReference>
<evidence type="ECO:0000256" key="1">
    <source>
        <dbReference type="ARBA" id="ARBA00004496"/>
    </source>
</evidence>
<sequence>MASLTPSGSNKGNLGISSYALEVNQALLEEDDGLLRDQFLSVFRSHHPQLANKVDVIFALAQAWCMSESDSDFEMLEKRLEALTPDESILVSSAFSQLLNLHNVTEESITARVEKAARLGEVEQATRSTNKSLQRLVSTKGLQPEEIYAALCKQTVGLVFTAHPTQATRQSLLKKYGEIRHAMDRLHNTRLSNYERLECLDEIRSQIQGAWRTDEIRRRKPSPQDESREGLTYFHETIYSGLPVFLRRIDTALKNIGQPMLPLDARLFSFGAWMGGDRDGNPFVTPDTTRDVVIGARLSATTLMTEQVEKLMYELSMWRASPELKARLSRRLQWPANTYDVVFMSINEPFRLVLSDVRARLQRTKDLLHHCLEHASVNVREALESDPEAYRDETELLATLRMCYDSLISTGDIHIASSHLLDVLRQARVFGLFLCKLDIRQESVKHTEAMDAITTYLGLGSYKQWDEPRRMDFLVNELTGKRPLLPPDLPMTPEVADVIGTFRMLAQLPTDSLGAYIISMSHTASDVLAVVLMQKECGVNPMLRVVPLFETLDDLHYAETAMRQLFTNPWYLAHINGQQEAMIGYSDSGKDAGRLAAAWGLYEVQERLTKVADEFDVHMTLFHGRGGTVGRGGGPAHLAVLSQPPGTIRGTIRVTVQGEVMEQQFGEKESAFHTMDLYTSAVLEATLAPTEQPPQLWREMMADMARVSCEAYRAVVQEDPRFVSFFQSITPVNELGRMNIGSRPAKRRSHGSIDTLRAIPWIFAWTQVRFHLPVWLGVGEALNSMIKAGKLELLQDMFTNWMFFRVTLDMLEMVFAKADPRVVKMYEKALVEPELHGLGDELLKKFEMAEQSLLTVMKHSRLLSSSSTAFLQQKLQLRAPYVAPLNILQVSCLKTLRTIEAGKSVDDLVPDGYKPSEKALALMSRGDSKHPFLAGIEDTMIITMKGIAAGMQNTG</sequence>
<dbReference type="Proteomes" id="UP000008141">
    <property type="component" value="Unassembled WGS sequence"/>
</dbReference>
<gene>
    <name evidence="9" type="ORF">CHLNCDRAFT_37051</name>
</gene>
<dbReference type="GO" id="GO:0015977">
    <property type="term" value="P:carbon fixation"/>
    <property type="evidence" value="ECO:0007669"/>
    <property type="project" value="UniProtKB-KW"/>
</dbReference>
<dbReference type="HAMAP" id="MF_00595">
    <property type="entry name" value="PEPcase_type1"/>
    <property type="match status" value="1"/>
</dbReference>
<comment type="subcellular location">
    <subcellularLocation>
        <location evidence="1">Cytoplasm</location>
    </subcellularLocation>
</comment>
<dbReference type="OMA" id="GPTHRFI"/>
<dbReference type="SUPFAM" id="SSF51621">
    <property type="entry name" value="Phosphoenolpyruvate/pyruvate domain"/>
    <property type="match status" value="1"/>
</dbReference>
<evidence type="ECO:0000256" key="4">
    <source>
        <dbReference type="ARBA" id="ARBA00022490"/>
    </source>
</evidence>
<keyword evidence="7" id="KW-0120">Carbon dioxide fixation</keyword>
<keyword evidence="4" id="KW-0963">Cytoplasm</keyword>
<accession>E1ZPP9</accession>
<dbReference type="GeneID" id="17351576"/>
<dbReference type="GO" id="GO:0005829">
    <property type="term" value="C:cytosol"/>
    <property type="evidence" value="ECO:0007669"/>
    <property type="project" value="TreeGrafter"/>
</dbReference>
<proteinExistence type="inferred from homology"/>
<dbReference type="NCBIfam" id="NF000584">
    <property type="entry name" value="PRK00009.1"/>
    <property type="match status" value="1"/>
</dbReference>
<dbReference type="PANTHER" id="PTHR30523:SF33">
    <property type="entry name" value="PHOSPHOENOLPYRUVATE CARBOXYLASE 3"/>
    <property type="match status" value="1"/>
</dbReference>
<evidence type="ECO:0000313" key="9">
    <source>
        <dbReference type="EMBL" id="EFN52185.1"/>
    </source>
</evidence>
<keyword evidence="5" id="KW-0460">Magnesium</keyword>
<organism evidence="10">
    <name type="scientific">Chlorella variabilis</name>
    <name type="common">Green alga</name>
    <dbReference type="NCBI Taxonomy" id="554065"/>
    <lineage>
        <taxon>Eukaryota</taxon>
        <taxon>Viridiplantae</taxon>
        <taxon>Chlorophyta</taxon>
        <taxon>core chlorophytes</taxon>
        <taxon>Trebouxiophyceae</taxon>
        <taxon>Chlorellales</taxon>
        <taxon>Chlorellaceae</taxon>
        <taxon>Chlorella clade</taxon>
        <taxon>Chlorella</taxon>
    </lineage>
</organism>
<dbReference type="STRING" id="554065.E1ZPP9"/>
<evidence type="ECO:0000256" key="5">
    <source>
        <dbReference type="ARBA" id="ARBA00022842"/>
    </source>
</evidence>
<dbReference type="AlphaFoldDB" id="E1ZPP9"/>
<evidence type="ECO:0000256" key="7">
    <source>
        <dbReference type="ARBA" id="ARBA00023300"/>
    </source>
</evidence>
<keyword evidence="10" id="KW-1185">Reference proteome</keyword>
<reference evidence="9 10" key="1">
    <citation type="journal article" date="2010" name="Plant Cell">
        <title>The Chlorella variabilis NC64A genome reveals adaptation to photosymbiosis, coevolution with viruses, and cryptic sex.</title>
        <authorList>
            <person name="Blanc G."/>
            <person name="Duncan G."/>
            <person name="Agarkova I."/>
            <person name="Borodovsky M."/>
            <person name="Gurnon J."/>
            <person name="Kuo A."/>
            <person name="Lindquist E."/>
            <person name="Lucas S."/>
            <person name="Pangilinan J."/>
            <person name="Polle J."/>
            <person name="Salamov A."/>
            <person name="Terry A."/>
            <person name="Yamada T."/>
            <person name="Dunigan D.D."/>
            <person name="Grigoriev I.V."/>
            <person name="Claverie J.M."/>
            <person name="Van Etten J.L."/>
        </authorList>
    </citation>
    <scope>NUCLEOTIDE SEQUENCE [LARGE SCALE GENOMIC DNA]</scope>
    <source>
        <strain evidence="9 10">NC64A</strain>
    </source>
</reference>
<dbReference type="eggNOG" id="ENOG502QPVS">
    <property type="taxonomic scope" value="Eukaryota"/>
</dbReference>
<evidence type="ECO:0000313" key="10">
    <source>
        <dbReference type="Proteomes" id="UP000008141"/>
    </source>
</evidence>
<dbReference type="InParanoid" id="E1ZPP9"/>
<dbReference type="Pfam" id="PF00311">
    <property type="entry name" value="PEPcase"/>
    <property type="match status" value="1"/>
</dbReference>
<dbReference type="EC" id="4.1.1.31" evidence="3"/>
<keyword evidence="6" id="KW-0456">Lyase</keyword>
<dbReference type="FunCoup" id="E1ZPP9">
    <property type="interactions" value="650"/>
</dbReference>
<dbReference type="GO" id="GO:0008964">
    <property type="term" value="F:phosphoenolpyruvate carboxylase activity"/>
    <property type="evidence" value="ECO:0007669"/>
    <property type="project" value="UniProtKB-EC"/>
</dbReference>
<protein>
    <recommendedName>
        <fullName evidence="3">phosphoenolpyruvate carboxylase</fullName>
        <ecNumber evidence="3">4.1.1.31</ecNumber>
    </recommendedName>
</protein>
<dbReference type="OrthoDB" id="1365747at2759"/>
<dbReference type="PRINTS" id="PR00150">
    <property type="entry name" value="PEPCARBXLASE"/>
</dbReference>
<dbReference type="InterPro" id="IPR021135">
    <property type="entry name" value="PEP_COase"/>
</dbReference>
<dbReference type="KEGG" id="cvr:CHLNCDRAFT_37051"/>
<dbReference type="Gene3D" id="1.20.1440.90">
    <property type="entry name" value="Phosphoenolpyruvate/pyruvate domain"/>
    <property type="match status" value="1"/>
</dbReference>
<evidence type="ECO:0000256" key="6">
    <source>
        <dbReference type="ARBA" id="ARBA00023239"/>
    </source>
</evidence>